<name>A0ABR6WVS8_9FIRM</name>
<dbReference type="EMBL" id="WJBC01000013">
    <property type="protein sequence ID" value="MBC3804738.1"/>
    <property type="molecule type" value="Genomic_DNA"/>
</dbReference>
<dbReference type="PANTHER" id="PTHR34297:SF2">
    <property type="entry name" value="ASP23_GLS24 FAMILY ENVELOPE STRESS RESPONSE PROTEIN"/>
    <property type="match status" value="1"/>
</dbReference>
<evidence type="ECO:0000256" key="1">
    <source>
        <dbReference type="ARBA" id="ARBA00005721"/>
    </source>
</evidence>
<evidence type="ECO:0000313" key="3">
    <source>
        <dbReference type="Proteomes" id="UP000603234"/>
    </source>
</evidence>
<accession>A0ABR6WVS8</accession>
<dbReference type="Pfam" id="PF03780">
    <property type="entry name" value="Asp23"/>
    <property type="match status" value="1"/>
</dbReference>
<protein>
    <submittedName>
        <fullName evidence="2">Asp23/Gls24 family envelope stress response protein</fullName>
    </submittedName>
</protein>
<dbReference type="RefSeq" id="WP_186842618.1">
    <property type="nucleotide sequence ID" value="NZ_WJBC01000013.1"/>
</dbReference>
<gene>
    <name evidence="2" type="ORF">GH808_09880</name>
</gene>
<dbReference type="Proteomes" id="UP000603234">
    <property type="component" value="Unassembled WGS sequence"/>
</dbReference>
<evidence type="ECO:0000313" key="2">
    <source>
        <dbReference type="EMBL" id="MBC3804738.1"/>
    </source>
</evidence>
<organism evidence="2 3">
    <name type="scientific">Acetobacterium fimetarium</name>
    <dbReference type="NCBI Taxonomy" id="52691"/>
    <lineage>
        <taxon>Bacteria</taxon>
        <taxon>Bacillati</taxon>
        <taxon>Bacillota</taxon>
        <taxon>Clostridia</taxon>
        <taxon>Eubacteriales</taxon>
        <taxon>Eubacteriaceae</taxon>
        <taxon>Acetobacterium</taxon>
    </lineage>
</organism>
<keyword evidence="3" id="KW-1185">Reference proteome</keyword>
<dbReference type="InterPro" id="IPR005531">
    <property type="entry name" value="Asp23"/>
</dbReference>
<reference evidence="2 3" key="1">
    <citation type="journal article" date="2020" name="mSystems">
        <title>Defining Genomic and Predicted Metabolic Features of the Acetobacterium Genus.</title>
        <authorList>
            <person name="Ross D.E."/>
            <person name="Marshall C.W."/>
            <person name="Gulliver D."/>
            <person name="May H.D."/>
            <person name="Norman R.S."/>
        </authorList>
    </citation>
    <scope>NUCLEOTIDE SEQUENCE [LARGE SCALE GENOMIC DNA]</scope>
    <source>
        <strain evidence="2 3">DSM 8238</strain>
    </source>
</reference>
<dbReference type="PANTHER" id="PTHR34297">
    <property type="entry name" value="HYPOTHETICAL CYTOSOLIC PROTEIN-RELATED"/>
    <property type="match status" value="1"/>
</dbReference>
<sequence length="114" mass="12567">MKINSDLGYIDITRKAIADIAGNAAMECYGLVGMAHKRGKDGLIEILSGEQANKGVGVKIEDDRLIIDLYVIFEYAIKISVVAENIISNVKYQVEKQTSLKVKRINVNVVSVRV</sequence>
<comment type="similarity">
    <text evidence="1">Belongs to the asp23 family.</text>
</comment>
<proteinExistence type="inferred from homology"/>
<comment type="caution">
    <text evidence="2">The sequence shown here is derived from an EMBL/GenBank/DDBJ whole genome shotgun (WGS) entry which is preliminary data.</text>
</comment>